<dbReference type="Gene3D" id="3.40.50.300">
    <property type="entry name" value="P-loop containing nucleotide triphosphate hydrolases"/>
    <property type="match status" value="1"/>
</dbReference>
<reference evidence="5" key="2">
    <citation type="journal article" date="2010" name="Stand. Genomic Sci.">
        <title>Complete genome sequence of Thermaerobacter marianensis type strain (7p75aT).</title>
        <authorList>
            <person name="Han C."/>
            <person name="Gu W."/>
            <person name="Zhang X."/>
            <person name="Lapidus A."/>
            <person name="Nolan M."/>
            <person name="Copeland A."/>
            <person name="Lucas S."/>
            <person name="Glavina Del Rio T."/>
            <person name="Tice H."/>
            <person name="Cheng J."/>
            <person name="Tapia R."/>
            <person name="Goodwin L."/>
            <person name="Pitluck S."/>
            <person name="Pagani I."/>
            <person name="Ivanova N."/>
            <person name="Mavromatis K."/>
            <person name="Mikhailova N."/>
            <person name="Pati A."/>
            <person name="Chen A."/>
            <person name="Palaniappan K."/>
            <person name="Land M."/>
            <person name="Hauser L."/>
            <person name="Chang Y."/>
            <person name="Jeffries C."/>
            <person name="Schneider S."/>
            <person name="Rohde M."/>
            <person name="Goker M."/>
            <person name="Pukall R."/>
            <person name="Woyke T."/>
            <person name="Bristow J."/>
            <person name="Eisen J."/>
            <person name="Markowitz V."/>
            <person name="Hugenholtz P."/>
            <person name="Kyrpides N."/>
            <person name="Klenk H."/>
            <person name="Detter J."/>
        </authorList>
    </citation>
    <scope>NUCLEOTIDE SEQUENCE [LARGE SCALE GENOMIC DNA]</scope>
    <source>
        <strain evidence="5">ATCC 700841 / DSM 12885 / JCM 10246 / 7p75a</strain>
    </source>
</reference>
<dbReference type="HOGENOM" id="CLU_492528_0_0_9"/>
<reference evidence="4 5" key="1">
    <citation type="journal article" date="2010" name="Stand. Genomic Sci.">
        <title>Complete genome sequence of Thermaerobacter marianensis type strain (7p75a).</title>
        <authorList>
            <person name="Han C."/>
            <person name="Gu W."/>
            <person name="Zhang X."/>
            <person name="Lapidus A."/>
            <person name="Nolan M."/>
            <person name="Copeland A."/>
            <person name="Lucas S."/>
            <person name="Del Rio T.G."/>
            <person name="Tice H."/>
            <person name="Cheng J.F."/>
            <person name="Tapia R."/>
            <person name="Goodwin L."/>
            <person name="Pitluck S."/>
            <person name="Pagani I."/>
            <person name="Ivanova N."/>
            <person name="Mavromatis K."/>
            <person name="Mikhailova N."/>
            <person name="Pati A."/>
            <person name="Chen A."/>
            <person name="Palaniappan K."/>
            <person name="Land M."/>
            <person name="Hauser L."/>
            <person name="Chang Y.J."/>
            <person name="Jeffries C.D."/>
            <person name="Schneider S."/>
            <person name="Rohde M."/>
            <person name="Goker M."/>
            <person name="Pukall R."/>
            <person name="Woyke T."/>
            <person name="Bristow J."/>
            <person name="Eisen J.A."/>
            <person name="Markowitz V."/>
            <person name="Hugenholtz P."/>
            <person name="Kyrpides N.C."/>
            <person name="Klenk H.P."/>
            <person name="Detter J.C."/>
        </authorList>
    </citation>
    <scope>NUCLEOTIDE SEQUENCE [LARGE SCALE GENOMIC DNA]</scope>
    <source>
        <strain evidence="5">ATCC 700841 / DSM 12885 / JCM 10246 / 7p75a</strain>
    </source>
</reference>
<name>E6SL85_THEM7</name>
<dbReference type="PANTHER" id="PTHR43384">
    <property type="entry name" value="SEPTUM SITE-DETERMINING PROTEIN MIND HOMOLOG, CHLOROPLASTIC-RELATED"/>
    <property type="match status" value="1"/>
</dbReference>
<dbReference type="GO" id="GO:0051782">
    <property type="term" value="P:negative regulation of cell division"/>
    <property type="evidence" value="ECO:0007669"/>
    <property type="project" value="TreeGrafter"/>
</dbReference>
<dbReference type="GO" id="GO:0005829">
    <property type="term" value="C:cytosol"/>
    <property type="evidence" value="ECO:0007669"/>
    <property type="project" value="TreeGrafter"/>
</dbReference>
<dbReference type="GO" id="GO:0005524">
    <property type="term" value="F:ATP binding"/>
    <property type="evidence" value="ECO:0007669"/>
    <property type="project" value="UniProtKB-KW"/>
</dbReference>
<keyword evidence="1" id="KW-0547">Nucleotide-binding</keyword>
<dbReference type="KEGG" id="tmr:Tmar_1203"/>
<evidence type="ECO:0000256" key="2">
    <source>
        <dbReference type="ARBA" id="ARBA00022840"/>
    </source>
</evidence>
<dbReference type="InterPro" id="IPR027417">
    <property type="entry name" value="P-loop_NTPase"/>
</dbReference>
<evidence type="ECO:0000256" key="3">
    <source>
        <dbReference type="SAM" id="MobiDB-lite"/>
    </source>
</evidence>
<sequence>MTGDRTVWWYGVGLRPEQIERLARCPGWEPAGLARTADAVTDPRGPVDLWLVQASDLAEALRSGRIVRERHRQGDLCLLLPPQAPADVWQAAAAALLGPSPGVRVVSSLDRLLDEPRSREAPAPSGAGKDAGRPPGTGPSGAPAVAVDLAGTPAGTPPGTARPALGSGTAFHESSSPPAGGSTGQLVAVVGAKGGAGRTWLACELAVAAAAHGLRTALVDAHWTAADVTAVLDLPAGPTVLDLQPLLEGTDEAWSEQWLVHARSGVRVLAAPPRPELAGLIEPRTLPQVLRRAVTAFELVVVDAPPTPGGAGGAWREGPDPTVLVVTTPEPGALRRTRLWLEDARAHGGLGSHWGVVVNRWNGADSARAETERYLGSPVVAWIPDDPEAVQQATAAGLPLGLAQPGHAVAEAVAALLGVLLGEPVRPQRGGALRRLWHRWRPGTRVQDGAARGVRFGAG</sequence>
<protein>
    <submittedName>
        <fullName evidence="4">Uncharacterized protein</fullName>
    </submittedName>
</protein>
<dbReference type="RefSeq" id="WP_013495621.1">
    <property type="nucleotide sequence ID" value="NC_014831.1"/>
</dbReference>
<keyword evidence="5" id="KW-1185">Reference proteome</keyword>
<dbReference type="SUPFAM" id="SSF52540">
    <property type="entry name" value="P-loop containing nucleoside triphosphate hydrolases"/>
    <property type="match status" value="1"/>
</dbReference>
<dbReference type="OrthoDB" id="9794577at2"/>
<proteinExistence type="predicted"/>
<feature type="region of interest" description="Disordered" evidence="3">
    <location>
        <begin position="114"/>
        <end position="182"/>
    </location>
</feature>
<evidence type="ECO:0000313" key="4">
    <source>
        <dbReference type="EMBL" id="ADU51316.1"/>
    </source>
</evidence>
<dbReference type="GO" id="GO:0009898">
    <property type="term" value="C:cytoplasmic side of plasma membrane"/>
    <property type="evidence" value="ECO:0007669"/>
    <property type="project" value="TreeGrafter"/>
</dbReference>
<gene>
    <name evidence="4" type="ordered locus">Tmar_1203</name>
</gene>
<dbReference type="eggNOG" id="COG0455">
    <property type="taxonomic scope" value="Bacteria"/>
</dbReference>
<dbReference type="EMBL" id="CP002344">
    <property type="protein sequence ID" value="ADU51316.1"/>
    <property type="molecule type" value="Genomic_DNA"/>
</dbReference>
<dbReference type="InterPro" id="IPR050625">
    <property type="entry name" value="ParA/MinD_ATPase"/>
</dbReference>
<organism evidence="4 5">
    <name type="scientific">Thermaerobacter marianensis (strain ATCC 700841 / DSM 12885 / JCM 10246 / 7p75a)</name>
    <dbReference type="NCBI Taxonomy" id="644966"/>
    <lineage>
        <taxon>Bacteria</taxon>
        <taxon>Bacillati</taxon>
        <taxon>Bacillota</taxon>
        <taxon>Clostridia</taxon>
        <taxon>Eubacteriales</taxon>
        <taxon>Clostridiales Family XVII. Incertae Sedis</taxon>
        <taxon>Thermaerobacter</taxon>
    </lineage>
</organism>
<dbReference type="STRING" id="644966.Tmar_1203"/>
<dbReference type="Proteomes" id="UP000008915">
    <property type="component" value="Chromosome"/>
</dbReference>
<evidence type="ECO:0000313" key="5">
    <source>
        <dbReference type="Proteomes" id="UP000008915"/>
    </source>
</evidence>
<dbReference type="PANTHER" id="PTHR43384:SF6">
    <property type="entry name" value="SEPTUM SITE-DETERMINING PROTEIN MIND HOMOLOG, CHLOROPLASTIC"/>
    <property type="match status" value="1"/>
</dbReference>
<evidence type="ECO:0000256" key="1">
    <source>
        <dbReference type="ARBA" id="ARBA00022741"/>
    </source>
</evidence>
<keyword evidence="2" id="KW-0067">ATP-binding</keyword>
<dbReference type="GO" id="GO:0016887">
    <property type="term" value="F:ATP hydrolysis activity"/>
    <property type="evidence" value="ECO:0007669"/>
    <property type="project" value="TreeGrafter"/>
</dbReference>
<dbReference type="AlphaFoldDB" id="E6SL85"/>
<feature type="compositionally biased region" description="Low complexity" evidence="3">
    <location>
        <begin position="150"/>
        <end position="161"/>
    </location>
</feature>
<accession>E6SL85</accession>